<comment type="caution">
    <text evidence="1">The sequence shown here is derived from an EMBL/GenBank/DDBJ whole genome shotgun (WGS) entry which is preliminary data.</text>
</comment>
<organism evidence="1">
    <name type="scientific">marine sediment metagenome</name>
    <dbReference type="NCBI Taxonomy" id="412755"/>
    <lineage>
        <taxon>unclassified sequences</taxon>
        <taxon>metagenomes</taxon>
        <taxon>ecological metagenomes</taxon>
    </lineage>
</organism>
<name>X1CF09_9ZZZZ</name>
<dbReference type="EMBL" id="BART01009930">
    <property type="protein sequence ID" value="GAG82811.1"/>
    <property type="molecule type" value="Genomic_DNA"/>
</dbReference>
<reference evidence="1" key="1">
    <citation type="journal article" date="2014" name="Front. Microbiol.">
        <title>High frequency of phylogenetically diverse reductive dehalogenase-homologous genes in deep subseafloor sedimentary metagenomes.</title>
        <authorList>
            <person name="Kawai M."/>
            <person name="Futagami T."/>
            <person name="Toyoda A."/>
            <person name="Takaki Y."/>
            <person name="Nishi S."/>
            <person name="Hori S."/>
            <person name="Arai W."/>
            <person name="Tsubouchi T."/>
            <person name="Morono Y."/>
            <person name="Uchiyama I."/>
            <person name="Ito T."/>
            <person name="Fujiyama A."/>
            <person name="Inagaki F."/>
            <person name="Takami H."/>
        </authorList>
    </citation>
    <scope>NUCLEOTIDE SEQUENCE</scope>
    <source>
        <strain evidence="1">Expedition CK06-06</strain>
    </source>
</reference>
<accession>X1CF09</accession>
<sequence length="61" mass="7071">MPHPPLEYMPSGKTYGDYPYYGLSRGKWTKDEGLVIFGFQRYLLQLQYADKLLGALLTKLK</sequence>
<gene>
    <name evidence="1" type="ORF">S01H4_21821</name>
</gene>
<dbReference type="AlphaFoldDB" id="X1CF09"/>
<evidence type="ECO:0000313" key="1">
    <source>
        <dbReference type="EMBL" id="GAG82811.1"/>
    </source>
</evidence>
<protein>
    <submittedName>
        <fullName evidence="1">Uncharacterized protein</fullName>
    </submittedName>
</protein>
<proteinExistence type="predicted"/>